<evidence type="ECO:0000256" key="4">
    <source>
        <dbReference type="ARBA" id="ARBA00010918"/>
    </source>
</evidence>
<dbReference type="GO" id="GO:0005774">
    <property type="term" value="C:vacuolar membrane"/>
    <property type="evidence" value="ECO:0007669"/>
    <property type="project" value="UniProtKB-SubCell"/>
</dbReference>
<dbReference type="OrthoDB" id="10257471at2759"/>
<dbReference type="eggNOG" id="KOG2194">
    <property type="taxonomic scope" value="Eukaryota"/>
</dbReference>
<feature type="transmembrane region" description="Helical" evidence="16">
    <location>
        <begin position="390"/>
        <end position="412"/>
    </location>
</feature>
<sequence>MRLPLFVSLVTLVAVFIVVIFQVGQLPSPSKESVQAYTRLQEIAKSPHPYNSYRNDDVRRFLKSIIEDECPSALDESDNSTTWVGTGMNRDVKISTYHEQTNLVIYLPSSRKTDEAVLLSAHYDSVSSGNGATDNGMGITVALALIKKHCKHSLPANIIFNINNAEEDGLFGAQAFLEHPRFAQVKSFINLEGAGAGGPAMLFRASGNEVAASYKGAKMPRSSIAGNDFFEQHLIQSQTDFVVYAPHVPGIDVAFFAPRSQYHTRRDSSKTASAWSIEHMLSAADHAMTNLAHTKHIVDNKSKKTVFFDFLGLRFFSFQLTTLLWFDLAILIASPILLGISFAIRSFFGKIKFVGVGRLFGSLLLQIAFVVGLSVLIAGFNPFIIHSSPLLYSATILLASFTANLFSTRLFVSRVKDQHDLSRIMSWELCFIWYILLIISSILSLVKGLGSTYIVTLNFVAAFVVALSISRPTEADQESTESSPLLRRDPLAPEIEESIKRDKKHRDYRSGTTWIIKYLILIPVPLIVCLWLLYSTVLPGLAQTLPDGSSGTVVYAIVGLFAVLAFFNLSPFFLSTSLSSALPSLLLLLIILSLTSVLKSPFDVKSPLKVYFKQVVDFDNPANSHVVIEGLPVYMESAVSTLALAQNNLNCTKGSTRSKHLNSCTFPAPVDSRLAKAGIATSIKRGKNGTMDRVLVIDTLDSRICDVNLEKSVDILAINGKTIGSKESHVRLYRRDWSKPFEITLPGDSRGVKGRVMCFWDDRTDGKIEAFDTVQAELPEWCEVTKRDTGLIWYSKKLTL</sequence>
<keyword evidence="6 15" id="KW-0645">Protease</keyword>
<organism evidence="19 20">
    <name type="scientific">Taphrina deformans (strain PYCC 5710 / ATCC 11124 / CBS 356.35 / IMI 108563 / JCM 9778 / NBRC 8474)</name>
    <name type="common">Peach leaf curl fungus</name>
    <name type="synonym">Lalaria deformans</name>
    <dbReference type="NCBI Taxonomy" id="1097556"/>
    <lineage>
        <taxon>Eukaryota</taxon>
        <taxon>Fungi</taxon>
        <taxon>Dikarya</taxon>
        <taxon>Ascomycota</taxon>
        <taxon>Taphrinomycotina</taxon>
        <taxon>Taphrinomycetes</taxon>
        <taxon>Taphrinales</taxon>
        <taxon>Taphrinaceae</taxon>
        <taxon>Taphrina</taxon>
    </lineage>
</organism>
<feature type="domain" description="Vacuolar membrane protease transmembrane" evidence="18">
    <location>
        <begin position="475"/>
        <end position="573"/>
    </location>
</feature>
<dbReference type="EMBL" id="CAHR02000018">
    <property type="protein sequence ID" value="CCG80871.1"/>
    <property type="molecule type" value="Genomic_DNA"/>
</dbReference>
<dbReference type="PANTHER" id="PTHR12147">
    <property type="entry name" value="METALLOPEPTIDASE M28 FAMILY MEMBER"/>
    <property type="match status" value="1"/>
</dbReference>
<reference evidence="19 20" key="1">
    <citation type="journal article" date="2013" name="MBio">
        <title>Genome sequencing of the plant pathogen Taphrina deformans, the causal agent of peach leaf curl.</title>
        <authorList>
            <person name="Cisse O.H."/>
            <person name="Almeida J.M.G.C.F."/>
            <person name="Fonseca A."/>
            <person name="Kumar A.A."/>
            <person name="Salojaervi J."/>
            <person name="Overmyer K."/>
            <person name="Hauser P.M."/>
            <person name="Pagni M."/>
        </authorList>
    </citation>
    <scope>NUCLEOTIDE SEQUENCE [LARGE SCALE GENOMIC DNA]</scope>
    <source>
        <strain evidence="20">PYCC 5710 / ATCC 11124 / CBS 356.35 / IMI 108563 / JCM 9778 / NBRC 8474</strain>
    </source>
</reference>
<dbReference type="Pfam" id="PF04389">
    <property type="entry name" value="Peptidase_M28"/>
    <property type="match status" value="1"/>
</dbReference>
<protein>
    <recommendedName>
        <fullName evidence="15">Peptide hydrolase</fullName>
        <ecNumber evidence="15">3.4.-.-</ecNumber>
    </recommendedName>
</protein>
<keyword evidence="13 16" id="KW-0472">Membrane</keyword>
<evidence type="ECO:0000313" key="20">
    <source>
        <dbReference type="Proteomes" id="UP000013776"/>
    </source>
</evidence>
<dbReference type="PANTHER" id="PTHR12147:SF58">
    <property type="entry name" value="VACUOLAR MEMBRANE PROTEASE"/>
    <property type="match status" value="1"/>
</dbReference>
<evidence type="ECO:0000256" key="15">
    <source>
        <dbReference type="RuleBase" id="RU361240"/>
    </source>
</evidence>
<keyword evidence="7 16" id="KW-0812">Transmembrane</keyword>
<dbReference type="GO" id="GO:0006508">
    <property type="term" value="P:proteolysis"/>
    <property type="evidence" value="ECO:0007669"/>
    <property type="project" value="UniProtKB-KW"/>
</dbReference>
<comment type="similarity">
    <text evidence="4 15">Belongs to the peptidase M28 family.</text>
</comment>
<feature type="transmembrane region" description="Helical" evidence="16">
    <location>
        <begin position="514"/>
        <end position="534"/>
    </location>
</feature>
<dbReference type="InterPro" id="IPR045175">
    <property type="entry name" value="M28_fam"/>
</dbReference>
<evidence type="ECO:0000256" key="14">
    <source>
        <dbReference type="ARBA" id="ARBA00023180"/>
    </source>
</evidence>
<feature type="transmembrane region" description="Helical" evidence="16">
    <location>
        <begin position="452"/>
        <end position="469"/>
    </location>
</feature>
<keyword evidence="14" id="KW-0325">Glycoprotein</keyword>
<comment type="caution">
    <text evidence="19">The sequence shown here is derived from an EMBL/GenBank/DDBJ whole genome shotgun (WGS) entry which is preliminary data.</text>
</comment>
<feature type="transmembrane region" description="Helical" evidence="16">
    <location>
        <begin position="424"/>
        <end position="446"/>
    </location>
</feature>
<accession>R4X6Q0</accession>
<dbReference type="SUPFAM" id="SSF53187">
    <property type="entry name" value="Zn-dependent exopeptidases"/>
    <property type="match status" value="1"/>
</dbReference>
<evidence type="ECO:0000256" key="7">
    <source>
        <dbReference type="ARBA" id="ARBA00022692"/>
    </source>
</evidence>
<keyword evidence="20" id="KW-1185">Reference proteome</keyword>
<dbReference type="AlphaFoldDB" id="R4X6Q0"/>
<feature type="transmembrane region" description="Helical" evidence="16">
    <location>
        <begin position="554"/>
        <end position="574"/>
    </location>
</feature>
<keyword evidence="10 15" id="KW-0862">Zinc</keyword>
<evidence type="ECO:0000259" key="18">
    <source>
        <dbReference type="Pfam" id="PF22251"/>
    </source>
</evidence>
<comment type="cofactor">
    <cofactor evidence="1">
        <name>Zn(2+)</name>
        <dbReference type="ChEBI" id="CHEBI:29105"/>
    </cofactor>
</comment>
<dbReference type="VEuPathDB" id="FungiDB:TAPDE_000519"/>
<feature type="transmembrane region" description="Helical" evidence="16">
    <location>
        <begin position="581"/>
        <end position="598"/>
    </location>
</feature>
<keyword evidence="11 16" id="KW-1133">Transmembrane helix</keyword>
<proteinExistence type="inferred from homology"/>
<evidence type="ECO:0000256" key="11">
    <source>
        <dbReference type="ARBA" id="ARBA00022989"/>
    </source>
</evidence>
<evidence type="ECO:0000256" key="13">
    <source>
        <dbReference type="ARBA" id="ARBA00023136"/>
    </source>
</evidence>
<dbReference type="EC" id="3.4.-.-" evidence="15"/>
<keyword evidence="12" id="KW-0482">Metalloprotease</keyword>
<evidence type="ECO:0000259" key="17">
    <source>
        <dbReference type="Pfam" id="PF04389"/>
    </source>
</evidence>
<dbReference type="GO" id="GO:0008235">
    <property type="term" value="F:metalloexopeptidase activity"/>
    <property type="evidence" value="ECO:0007669"/>
    <property type="project" value="InterPro"/>
</dbReference>
<dbReference type="Gene3D" id="3.40.630.10">
    <property type="entry name" value="Zn peptidases"/>
    <property type="match status" value="1"/>
</dbReference>
<evidence type="ECO:0000256" key="9">
    <source>
        <dbReference type="ARBA" id="ARBA00022801"/>
    </source>
</evidence>
<keyword evidence="5" id="KW-0926">Vacuole</keyword>
<feature type="transmembrane region" description="Helical" evidence="16">
    <location>
        <begin position="360"/>
        <end position="384"/>
    </location>
</feature>
<dbReference type="Proteomes" id="UP000013776">
    <property type="component" value="Unassembled WGS sequence"/>
</dbReference>
<keyword evidence="8 15" id="KW-0479">Metal-binding</keyword>
<dbReference type="InterPro" id="IPR007484">
    <property type="entry name" value="Peptidase_M28"/>
</dbReference>
<evidence type="ECO:0000256" key="10">
    <source>
        <dbReference type="ARBA" id="ARBA00022833"/>
    </source>
</evidence>
<evidence type="ECO:0000256" key="12">
    <source>
        <dbReference type="ARBA" id="ARBA00023049"/>
    </source>
</evidence>
<evidence type="ECO:0000256" key="5">
    <source>
        <dbReference type="ARBA" id="ARBA00022554"/>
    </source>
</evidence>
<name>R4X6Q0_TAPDE</name>
<evidence type="ECO:0000256" key="3">
    <source>
        <dbReference type="ARBA" id="ARBA00004128"/>
    </source>
</evidence>
<evidence type="ECO:0000313" key="19">
    <source>
        <dbReference type="EMBL" id="CCG80871.1"/>
    </source>
</evidence>
<dbReference type="InterPro" id="IPR053976">
    <property type="entry name" value="PFF1_TM"/>
</dbReference>
<evidence type="ECO:0000256" key="6">
    <source>
        <dbReference type="ARBA" id="ARBA00022670"/>
    </source>
</evidence>
<comment type="function">
    <text evidence="2">May be involved in vacuolar sorting and osmoregulation.</text>
</comment>
<dbReference type="STRING" id="1097556.R4X6Q0"/>
<dbReference type="Pfam" id="PF22251">
    <property type="entry name" value="PFF1_TM"/>
    <property type="match status" value="1"/>
</dbReference>
<evidence type="ECO:0000256" key="2">
    <source>
        <dbReference type="ARBA" id="ARBA00003273"/>
    </source>
</evidence>
<evidence type="ECO:0000256" key="16">
    <source>
        <dbReference type="SAM" id="Phobius"/>
    </source>
</evidence>
<gene>
    <name evidence="19" type="ORF">TAPDE_000519</name>
</gene>
<evidence type="ECO:0000256" key="8">
    <source>
        <dbReference type="ARBA" id="ARBA00022723"/>
    </source>
</evidence>
<feature type="domain" description="Peptidase M28" evidence="17">
    <location>
        <begin position="102"/>
        <end position="283"/>
    </location>
</feature>
<keyword evidence="9 15" id="KW-0378">Hydrolase</keyword>
<comment type="subcellular location">
    <subcellularLocation>
        <location evidence="3">Vacuole membrane</location>
        <topology evidence="3">Multi-pass membrane protein</topology>
    </subcellularLocation>
</comment>
<dbReference type="GO" id="GO:0046872">
    <property type="term" value="F:metal ion binding"/>
    <property type="evidence" value="ECO:0007669"/>
    <property type="project" value="UniProtKB-KW"/>
</dbReference>
<feature type="transmembrane region" description="Helical" evidence="16">
    <location>
        <begin position="323"/>
        <end position="348"/>
    </location>
</feature>
<evidence type="ECO:0000256" key="1">
    <source>
        <dbReference type="ARBA" id="ARBA00001947"/>
    </source>
</evidence>